<reference evidence="3 4" key="1">
    <citation type="journal article" date="2019" name="Sci. Rep.">
        <title>Orb-weaving spider Araneus ventricosus genome elucidates the spidroin gene catalogue.</title>
        <authorList>
            <person name="Kono N."/>
            <person name="Nakamura H."/>
            <person name="Ohtoshi R."/>
            <person name="Moran D.A.P."/>
            <person name="Shinohara A."/>
            <person name="Yoshida Y."/>
            <person name="Fujiwara M."/>
            <person name="Mori M."/>
            <person name="Tomita M."/>
            <person name="Arakawa K."/>
        </authorList>
    </citation>
    <scope>NUCLEOTIDE SEQUENCE [LARGE SCALE GENOMIC DNA]</scope>
</reference>
<evidence type="ECO:0000259" key="2">
    <source>
        <dbReference type="Pfam" id="PF10283"/>
    </source>
</evidence>
<evidence type="ECO:0000313" key="4">
    <source>
        <dbReference type="Proteomes" id="UP000499080"/>
    </source>
</evidence>
<dbReference type="Proteomes" id="UP000499080">
    <property type="component" value="Unassembled WGS sequence"/>
</dbReference>
<feature type="compositionally biased region" description="Acidic residues" evidence="1">
    <location>
        <begin position="72"/>
        <end position="81"/>
    </location>
</feature>
<feature type="compositionally biased region" description="Basic and acidic residues" evidence="1">
    <location>
        <begin position="35"/>
        <end position="52"/>
    </location>
</feature>
<evidence type="ECO:0000313" key="3">
    <source>
        <dbReference type="EMBL" id="GBN88852.1"/>
    </source>
</evidence>
<dbReference type="AlphaFoldDB" id="A0A4Y2SKT6"/>
<accession>A0A4Y2SKT6</accession>
<sequence>MNAINRKRKSKDIPMCKYGLSCYQKNPEHHKKYRHPEPVTETKDLPNQDVVDRSSVSDGESPPKTTRISNQDEVEDSDDEKETPKTSLAEPKFKETVEKLLKSMPQDFFDFWDFCTSINKLKPE</sequence>
<evidence type="ECO:0000256" key="1">
    <source>
        <dbReference type="SAM" id="MobiDB-lite"/>
    </source>
</evidence>
<feature type="non-terminal residue" evidence="3">
    <location>
        <position position="124"/>
    </location>
</feature>
<dbReference type="InterPro" id="IPR019406">
    <property type="entry name" value="APLF_PBZ"/>
</dbReference>
<protein>
    <recommendedName>
        <fullName evidence="2">PBZ-type domain-containing protein</fullName>
    </recommendedName>
</protein>
<dbReference type="Pfam" id="PF10283">
    <property type="entry name" value="zf-CCHH"/>
    <property type="match status" value="1"/>
</dbReference>
<comment type="caution">
    <text evidence="3">The sequence shown here is derived from an EMBL/GenBank/DDBJ whole genome shotgun (WGS) entry which is preliminary data.</text>
</comment>
<organism evidence="3 4">
    <name type="scientific">Araneus ventricosus</name>
    <name type="common">Orbweaver spider</name>
    <name type="synonym">Epeira ventricosa</name>
    <dbReference type="NCBI Taxonomy" id="182803"/>
    <lineage>
        <taxon>Eukaryota</taxon>
        <taxon>Metazoa</taxon>
        <taxon>Ecdysozoa</taxon>
        <taxon>Arthropoda</taxon>
        <taxon>Chelicerata</taxon>
        <taxon>Arachnida</taxon>
        <taxon>Araneae</taxon>
        <taxon>Araneomorphae</taxon>
        <taxon>Entelegynae</taxon>
        <taxon>Araneoidea</taxon>
        <taxon>Araneidae</taxon>
        <taxon>Araneus</taxon>
    </lineage>
</organism>
<gene>
    <name evidence="3" type="ORF">AVEN_17627_1</name>
</gene>
<dbReference type="OrthoDB" id="6428773at2759"/>
<name>A0A4Y2SKT6_ARAVE</name>
<feature type="compositionally biased region" description="Polar residues" evidence="1">
    <location>
        <begin position="54"/>
        <end position="71"/>
    </location>
</feature>
<feature type="domain" description="PBZ-type" evidence="2">
    <location>
        <begin position="14"/>
        <end position="37"/>
    </location>
</feature>
<keyword evidence="4" id="KW-1185">Reference proteome</keyword>
<feature type="region of interest" description="Disordered" evidence="1">
    <location>
        <begin position="27"/>
        <end position="91"/>
    </location>
</feature>
<dbReference type="EMBL" id="BGPR01022496">
    <property type="protein sequence ID" value="GBN88852.1"/>
    <property type="molecule type" value="Genomic_DNA"/>
</dbReference>
<proteinExistence type="predicted"/>